<dbReference type="AlphaFoldDB" id="A0A8W7PAF7"/>
<name>A0A8W7PAF7_ANOCL</name>
<dbReference type="EnsemblMetazoa" id="ACOM028399-RA">
    <property type="protein sequence ID" value="ACOM028399-PA.1"/>
    <property type="gene ID" value="ACOM028399"/>
</dbReference>
<evidence type="ECO:0000313" key="2">
    <source>
        <dbReference type="EnsemblMetazoa" id="ACOM028399-PA.1"/>
    </source>
</evidence>
<keyword evidence="1" id="KW-1133">Transmembrane helix</keyword>
<reference evidence="2" key="1">
    <citation type="submission" date="2022-08" db="UniProtKB">
        <authorList>
            <consortium name="EnsemblMetazoa"/>
        </authorList>
    </citation>
    <scope>IDENTIFICATION</scope>
</reference>
<dbReference type="Proteomes" id="UP000075882">
    <property type="component" value="Unassembled WGS sequence"/>
</dbReference>
<protein>
    <submittedName>
        <fullName evidence="2">Uncharacterized protein</fullName>
    </submittedName>
</protein>
<evidence type="ECO:0000256" key="1">
    <source>
        <dbReference type="SAM" id="Phobius"/>
    </source>
</evidence>
<sequence>MDAIPSFPSAIVVLAGTVVPAGAAAVVTVVVASVAAVVTAAAVVDGAAGAGAAVGELASFGCAEPEGIGAIAMLLQLGQLIVSVQLSHITLIVACFPFTWIGSSDSLSLSESKKIEKMSS</sequence>
<proteinExistence type="predicted"/>
<accession>A0A8W7PAF7</accession>
<feature type="transmembrane region" description="Helical" evidence="1">
    <location>
        <begin position="12"/>
        <end position="38"/>
    </location>
</feature>
<keyword evidence="1" id="KW-0812">Transmembrane</keyword>
<keyword evidence="1" id="KW-0472">Membrane</keyword>
<organism evidence="2">
    <name type="scientific">Anopheles coluzzii</name>
    <name type="common">African malaria mosquito</name>
    <dbReference type="NCBI Taxonomy" id="1518534"/>
    <lineage>
        <taxon>Eukaryota</taxon>
        <taxon>Metazoa</taxon>
        <taxon>Ecdysozoa</taxon>
        <taxon>Arthropoda</taxon>
        <taxon>Hexapoda</taxon>
        <taxon>Insecta</taxon>
        <taxon>Pterygota</taxon>
        <taxon>Neoptera</taxon>
        <taxon>Endopterygota</taxon>
        <taxon>Diptera</taxon>
        <taxon>Nematocera</taxon>
        <taxon>Culicoidea</taxon>
        <taxon>Culicidae</taxon>
        <taxon>Anophelinae</taxon>
        <taxon>Anopheles</taxon>
    </lineage>
</organism>
<feature type="transmembrane region" description="Helical" evidence="1">
    <location>
        <begin position="80"/>
        <end position="101"/>
    </location>
</feature>